<feature type="domain" description="Outer membrane protein beta-barrel" evidence="4">
    <location>
        <begin position="388"/>
        <end position="797"/>
    </location>
</feature>
<dbReference type="GO" id="GO:0009279">
    <property type="term" value="C:cell outer membrane"/>
    <property type="evidence" value="ECO:0007669"/>
    <property type="project" value="UniProtKB-SubCell"/>
</dbReference>
<evidence type="ECO:0000256" key="3">
    <source>
        <dbReference type="ARBA" id="ARBA00023237"/>
    </source>
</evidence>
<keyword evidence="3" id="KW-0998">Cell outer membrane</keyword>
<organism evidence="5 6">
    <name type="scientific">Phocaeicola massiliensis B84634 = Timone 84634 = DSM 17679 = JCM 13223</name>
    <dbReference type="NCBI Taxonomy" id="1121098"/>
    <lineage>
        <taxon>Bacteria</taxon>
        <taxon>Pseudomonadati</taxon>
        <taxon>Bacteroidota</taxon>
        <taxon>Bacteroidia</taxon>
        <taxon>Bacteroidales</taxon>
        <taxon>Bacteroidaceae</taxon>
        <taxon>Phocaeicola</taxon>
    </lineage>
</organism>
<evidence type="ECO:0000256" key="1">
    <source>
        <dbReference type="ARBA" id="ARBA00004442"/>
    </source>
</evidence>
<keyword evidence="2" id="KW-0472">Membrane</keyword>
<dbReference type="EMBL" id="AQHY01000040">
    <property type="protein sequence ID" value="EOA52403.1"/>
    <property type="molecule type" value="Genomic_DNA"/>
</dbReference>
<name>U6RB75_9BACT</name>
<dbReference type="STRING" id="1121098.HMPREF1534_03830"/>
<evidence type="ECO:0000259" key="4">
    <source>
        <dbReference type="Pfam" id="PF14905"/>
    </source>
</evidence>
<sequence length="824" mass="94519">MTKTLITLLLGVIYSWPAISMAQEVDNLKIEVTGSVIDSLNNEPIPYASVSALLMPNQTCIARTVPHRNGTFLLELNKDSQYAIIISCIGMKTVTKNIKTGTSPINLHHIMLEEDSQQLGEVEVIAKKQRISLTDNGFSYSFKNDKTLLAENLLYAMKKVPLVSVSGDGTLSVKGGSNYVIYLNGKPYTLANSNPKEVLQSIPASSIEKVEVITNPDLRYGMSEGGSILNIITLKNQPNNYRIILNAGGNTHPAENAGVNILFTKDKLSASFGYSFNNTQLDHVPSSSYTETFLNETDKTVTTQEWETDGNITNHLIKGLLEYNIDTLNSVYADANFMLQRINMNTIYNNNYQTPSNPYYHSNVFDKINQHDGAREINLSYRNLYPHKKRERLLLTYRYAFNPDNKKNNVTERSFTDSENKDCYNEYIHKANTKGGLTEHTVQADYTIPLNKHTLSIGAKDIYRRSTSSPLYYEWNPETGTWIEGNKYAQNEIDKFKQKQNIWAAYLSYQLRLNQFSFSAGARIENTYNKIEYSNEKENEYSYHTFDWIPRLFLSYTLSQYSSLSLSYSSLIKRASIWQMNPYQQQVDEFSVEYGNPDIRSEKINQMNLSYYYFSNSVTFATWLDYSNTDNAIVKYPSQQNEKTIAYTYDNLGSYNKITGFIYISYSPTEALSFNINGRVGKTYMKSTRLDFKQHATHYSLNLSGDWNLKHDWTIGAQWGIFQQEPEMQIAYNKFQKYSCYVQKRMLDNKLNIRLNINSPFRNEKYREAVQHVQNSNFSRQTRFGIVARSVMIDLSYSFGSGKTSAKRKVIINNDDLLQNTGVR</sequence>
<evidence type="ECO:0000256" key="2">
    <source>
        <dbReference type="ARBA" id="ARBA00023136"/>
    </source>
</evidence>
<dbReference type="Pfam" id="PF14905">
    <property type="entry name" value="OMP_b-brl_3"/>
    <property type="match status" value="1"/>
</dbReference>
<dbReference type="SUPFAM" id="SSF56935">
    <property type="entry name" value="Porins"/>
    <property type="match status" value="1"/>
</dbReference>
<comment type="subcellular location">
    <subcellularLocation>
        <location evidence="1">Cell outer membrane</location>
    </subcellularLocation>
</comment>
<dbReference type="InterPro" id="IPR037066">
    <property type="entry name" value="Plug_dom_sf"/>
</dbReference>
<dbReference type="HOGENOM" id="CLU_017617_0_1_10"/>
<dbReference type="eggNOG" id="COG4771">
    <property type="taxonomic scope" value="Bacteria"/>
</dbReference>
<dbReference type="PATRIC" id="fig|1121098.3.peg.3905"/>
<evidence type="ECO:0000313" key="6">
    <source>
        <dbReference type="Proteomes" id="UP000017831"/>
    </source>
</evidence>
<comment type="caution">
    <text evidence="5">The sequence shown here is derived from an EMBL/GenBank/DDBJ whole genome shotgun (WGS) entry which is preliminary data.</text>
</comment>
<proteinExistence type="predicted"/>
<dbReference type="OrthoDB" id="8764943at2"/>
<dbReference type="InterPro" id="IPR008969">
    <property type="entry name" value="CarboxyPept-like_regulatory"/>
</dbReference>
<reference evidence="5 6" key="1">
    <citation type="submission" date="2013-04" db="EMBL/GenBank/DDBJ databases">
        <title>The Genome Sequence of Bacteroides massiliensis DSM 17679.</title>
        <authorList>
            <consortium name="The Broad Institute Genomics Platform"/>
            <person name="Earl A."/>
            <person name="Ward D."/>
            <person name="Feldgarden M."/>
            <person name="Gevers D."/>
            <person name="Martens E."/>
            <person name="Fenner L."/>
            <person name="Roux V."/>
            <person name="Mallet M.N."/>
            <person name="Raoult D."/>
            <person name="Walker B."/>
            <person name="Young S."/>
            <person name="Zeng Q."/>
            <person name="Gargeya S."/>
            <person name="Fitzgerald M."/>
            <person name="Haas B."/>
            <person name="Abouelleil A."/>
            <person name="Allen A.W."/>
            <person name="Alvarado L."/>
            <person name="Arachchi H.M."/>
            <person name="Berlin A.M."/>
            <person name="Chapman S.B."/>
            <person name="Gainer-Dewar J."/>
            <person name="Goldberg J."/>
            <person name="Griggs A."/>
            <person name="Gujja S."/>
            <person name="Hansen M."/>
            <person name="Howarth C."/>
            <person name="Imamovic A."/>
            <person name="Ireland A."/>
            <person name="Larimer J."/>
            <person name="McCowan C."/>
            <person name="Murphy C."/>
            <person name="Pearson M."/>
            <person name="Poon T.W."/>
            <person name="Priest M."/>
            <person name="Roberts A."/>
            <person name="Saif S."/>
            <person name="Shea T."/>
            <person name="Sisk P."/>
            <person name="Sykes S."/>
            <person name="Wortman J."/>
            <person name="Nusbaum C."/>
            <person name="Birren B."/>
        </authorList>
    </citation>
    <scope>NUCLEOTIDE SEQUENCE [LARGE SCALE GENOMIC DNA]</scope>
    <source>
        <strain evidence="6">B84634 / Timone 84634 / DSM 17679 / JCM 13223</strain>
    </source>
</reference>
<dbReference type="Proteomes" id="UP000017831">
    <property type="component" value="Unassembled WGS sequence"/>
</dbReference>
<dbReference type="RefSeq" id="WP_005945224.1">
    <property type="nucleotide sequence ID" value="NZ_KB890319.1"/>
</dbReference>
<dbReference type="InterPro" id="IPR036942">
    <property type="entry name" value="Beta-barrel_TonB_sf"/>
</dbReference>
<gene>
    <name evidence="5" type="ORF">HMPREF1534_03830</name>
</gene>
<dbReference type="Gene3D" id="2.170.130.10">
    <property type="entry name" value="TonB-dependent receptor, plug domain"/>
    <property type="match status" value="1"/>
</dbReference>
<dbReference type="Pfam" id="PF13715">
    <property type="entry name" value="CarbopepD_reg_2"/>
    <property type="match status" value="1"/>
</dbReference>
<dbReference type="Gene3D" id="2.40.170.20">
    <property type="entry name" value="TonB-dependent receptor, beta-barrel domain"/>
    <property type="match status" value="1"/>
</dbReference>
<dbReference type="SUPFAM" id="SSF49464">
    <property type="entry name" value="Carboxypeptidase regulatory domain-like"/>
    <property type="match status" value="1"/>
</dbReference>
<keyword evidence="6" id="KW-1185">Reference proteome</keyword>
<accession>U6RB75</accession>
<protein>
    <recommendedName>
        <fullName evidence="4">Outer membrane protein beta-barrel domain-containing protein</fullName>
    </recommendedName>
</protein>
<evidence type="ECO:0000313" key="5">
    <source>
        <dbReference type="EMBL" id="EOA52403.1"/>
    </source>
</evidence>
<dbReference type="AlphaFoldDB" id="U6RB75"/>
<dbReference type="InterPro" id="IPR041700">
    <property type="entry name" value="OMP_b-brl_3"/>
</dbReference>
<dbReference type="GeneID" id="60060301"/>